<dbReference type="RefSeq" id="WP_013778578.1">
    <property type="nucleotide sequence ID" value="NC_015519.1"/>
</dbReference>
<dbReference type="Pfam" id="PF02410">
    <property type="entry name" value="RsfS"/>
    <property type="match status" value="1"/>
</dbReference>
<dbReference type="AlphaFoldDB" id="F4LVY7"/>
<dbReference type="GO" id="GO:0043023">
    <property type="term" value="F:ribosomal large subunit binding"/>
    <property type="evidence" value="ECO:0007669"/>
    <property type="project" value="TreeGrafter"/>
</dbReference>
<organism evidence="3 4">
    <name type="scientific">Tepidanaerobacter acetatoxydans (strain DSM 21804 / JCM 16047 / Re1)</name>
    <dbReference type="NCBI Taxonomy" id="1209989"/>
    <lineage>
        <taxon>Bacteria</taxon>
        <taxon>Bacillati</taxon>
        <taxon>Bacillota</taxon>
        <taxon>Clostridia</taxon>
        <taxon>Thermosediminibacterales</taxon>
        <taxon>Tepidanaerobacteraceae</taxon>
        <taxon>Tepidanaerobacter</taxon>
    </lineage>
</organism>
<name>F4LVY7_TEPAE</name>
<dbReference type="InterPro" id="IPR043519">
    <property type="entry name" value="NT_sf"/>
</dbReference>
<dbReference type="eggNOG" id="COG0799">
    <property type="taxonomic scope" value="Bacteria"/>
</dbReference>
<dbReference type="NCBIfam" id="TIGR00090">
    <property type="entry name" value="rsfS_iojap_ybeB"/>
    <property type="match status" value="1"/>
</dbReference>
<comment type="function">
    <text evidence="2">Functions as a ribosomal silencing factor. Interacts with ribosomal protein uL14 (rplN), blocking formation of intersubunit bridge B8. Prevents association of the 30S and 50S ribosomal subunits and the formation of functional ribosomes, thus repressing translation.</text>
</comment>
<dbReference type="PANTHER" id="PTHR21043">
    <property type="entry name" value="IOJAP SUPERFAMILY ORTHOLOG"/>
    <property type="match status" value="1"/>
</dbReference>
<keyword evidence="2" id="KW-0963">Cytoplasm</keyword>
<dbReference type="HOGENOM" id="CLU_092688_2_2_9"/>
<evidence type="ECO:0000256" key="1">
    <source>
        <dbReference type="ARBA" id="ARBA00010574"/>
    </source>
</evidence>
<proteinExistence type="inferred from homology"/>
<dbReference type="OrthoDB" id="9793681at2"/>
<dbReference type="GO" id="GO:0005737">
    <property type="term" value="C:cytoplasm"/>
    <property type="evidence" value="ECO:0007669"/>
    <property type="project" value="UniProtKB-SubCell"/>
</dbReference>
<dbReference type="STRING" id="1209989.TepRe1_1509"/>
<dbReference type="HAMAP" id="MF_01477">
    <property type="entry name" value="Iojap_RsfS"/>
    <property type="match status" value="1"/>
</dbReference>
<keyword evidence="2" id="KW-0678">Repressor</keyword>
<dbReference type="KEGG" id="tae:TepiRe1_1623"/>
<gene>
    <name evidence="2" type="primary">rsfS</name>
    <name evidence="3" type="ordered locus">TEPIRE1_1623</name>
</gene>
<dbReference type="KEGG" id="tep:TepRe1_1509"/>
<comment type="similarity">
    <text evidence="1 2">Belongs to the Iojap/RsfS family.</text>
</comment>
<dbReference type="InterPro" id="IPR004394">
    <property type="entry name" value="Iojap/RsfS/C7orf30"/>
</dbReference>
<protein>
    <recommendedName>
        <fullName evidence="2">Ribosomal silencing factor RsfS</fullName>
    </recommendedName>
</protein>
<evidence type="ECO:0000313" key="3">
    <source>
        <dbReference type="EMBL" id="CDI40762.1"/>
    </source>
</evidence>
<sequence length="134" mass="15377">MIIDPKTCAIEAAGILKDKKGQDILVLDISSIAVFSDYFVIATGISPIHVQALADEVEQRLVAKGYRFKSKEGYKDGRWVLIDFYDVIVHIFTRSEREYYMLERLWADAKTIDLPSDSIDTKKDLQYNNKENLI</sequence>
<dbReference type="SUPFAM" id="SSF81301">
    <property type="entry name" value="Nucleotidyltransferase"/>
    <property type="match status" value="1"/>
</dbReference>
<dbReference type="GO" id="GO:0090071">
    <property type="term" value="P:negative regulation of ribosome biogenesis"/>
    <property type="evidence" value="ECO:0007669"/>
    <property type="project" value="UniProtKB-UniRule"/>
</dbReference>
<comment type="subunit">
    <text evidence="2">Interacts with ribosomal protein uL14 (rplN).</text>
</comment>
<dbReference type="PANTHER" id="PTHR21043:SF0">
    <property type="entry name" value="MITOCHONDRIAL ASSEMBLY OF RIBOSOMAL LARGE SUBUNIT PROTEIN 1"/>
    <property type="match status" value="1"/>
</dbReference>
<evidence type="ECO:0000313" key="4">
    <source>
        <dbReference type="Proteomes" id="UP000010802"/>
    </source>
</evidence>
<dbReference type="EMBL" id="HF563609">
    <property type="protein sequence ID" value="CDI40762.1"/>
    <property type="molecule type" value="Genomic_DNA"/>
</dbReference>
<reference evidence="4" key="1">
    <citation type="journal article" date="2013" name="Genome Announc.">
        <title>First genome sequence of a syntrophic acetate-oxidizing bacterium, Tepidanaerobacter acetatoxydans strain Re1.</title>
        <authorList>
            <person name="Manzoor S."/>
            <person name="Bongcam-Rudloff E."/>
            <person name="Schnurer A."/>
            <person name="Muller B."/>
        </authorList>
    </citation>
    <scope>NUCLEOTIDE SEQUENCE [LARGE SCALE GENOMIC DNA]</scope>
    <source>
        <strain evidence="4">Re1</strain>
    </source>
</reference>
<dbReference type="Proteomes" id="UP000010802">
    <property type="component" value="Chromosome"/>
</dbReference>
<accession>F4LVY7</accession>
<dbReference type="Gene3D" id="3.30.460.10">
    <property type="entry name" value="Beta Polymerase, domain 2"/>
    <property type="match status" value="1"/>
</dbReference>
<keyword evidence="2" id="KW-0810">Translation regulation</keyword>
<keyword evidence="4" id="KW-1185">Reference proteome</keyword>
<dbReference type="GO" id="GO:0042256">
    <property type="term" value="P:cytosolic ribosome assembly"/>
    <property type="evidence" value="ECO:0007669"/>
    <property type="project" value="UniProtKB-UniRule"/>
</dbReference>
<evidence type="ECO:0000256" key="2">
    <source>
        <dbReference type="HAMAP-Rule" id="MF_01477"/>
    </source>
</evidence>
<dbReference type="GO" id="GO:0017148">
    <property type="term" value="P:negative regulation of translation"/>
    <property type="evidence" value="ECO:0007669"/>
    <property type="project" value="UniProtKB-UniRule"/>
</dbReference>
<comment type="subcellular location">
    <subcellularLocation>
        <location evidence="2">Cytoplasm</location>
    </subcellularLocation>
</comment>